<keyword evidence="5" id="KW-0812">Transmembrane</keyword>
<evidence type="ECO:0000256" key="7">
    <source>
        <dbReference type="ARBA" id="ARBA00022989"/>
    </source>
</evidence>
<dbReference type="InterPro" id="IPR003849">
    <property type="entry name" value="Preprotein_translocase_YajC"/>
</dbReference>
<evidence type="ECO:0000256" key="6">
    <source>
        <dbReference type="ARBA" id="ARBA00022927"/>
    </source>
</evidence>
<comment type="subcellular location">
    <subcellularLocation>
        <location evidence="1">Cell membrane</location>
        <topology evidence="1">Single-pass membrane protein</topology>
    </subcellularLocation>
</comment>
<evidence type="ECO:0000256" key="5">
    <source>
        <dbReference type="ARBA" id="ARBA00022692"/>
    </source>
</evidence>
<keyword evidence="3" id="KW-0813">Transport</keyword>
<dbReference type="Proteomes" id="UP000029713">
    <property type="component" value="Unassembled WGS sequence"/>
</dbReference>
<dbReference type="Pfam" id="PF02699">
    <property type="entry name" value="YajC"/>
    <property type="match status" value="1"/>
</dbReference>
<evidence type="ECO:0000256" key="9">
    <source>
        <dbReference type="ARBA" id="ARBA00023136"/>
    </source>
</evidence>
<evidence type="ECO:0000256" key="8">
    <source>
        <dbReference type="ARBA" id="ARBA00023010"/>
    </source>
</evidence>
<dbReference type="AlphaFoldDB" id="A0A098YBB9"/>
<dbReference type="GO" id="GO:0005886">
    <property type="term" value="C:plasma membrane"/>
    <property type="evidence" value="ECO:0007669"/>
    <property type="project" value="UniProtKB-SubCell"/>
</dbReference>
<evidence type="ECO:0000313" key="11">
    <source>
        <dbReference type="EMBL" id="KGH47752.1"/>
    </source>
</evidence>
<keyword evidence="12" id="KW-1185">Reference proteome</keyword>
<comment type="caution">
    <text evidence="11">The sequence shown here is derived from an EMBL/GenBank/DDBJ whole genome shotgun (WGS) entry which is preliminary data.</text>
</comment>
<name>A0A098YBB9_9ACTN</name>
<evidence type="ECO:0000256" key="4">
    <source>
        <dbReference type="ARBA" id="ARBA00022475"/>
    </source>
</evidence>
<dbReference type="OrthoDB" id="3267178at2"/>
<dbReference type="SMART" id="SM01323">
    <property type="entry name" value="YajC"/>
    <property type="match status" value="1"/>
</dbReference>
<organism evidence="11 12">
    <name type="scientific">Modestobacter caceresii</name>
    <dbReference type="NCBI Taxonomy" id="1522368"/>
    <lineage>
        <taxon>Bacteria</taxon>
        <taxon>Bacillati</taxon>
        <taxon>Actinomycetota</taxon>
        <taxon>Actinomycetes</taxon>
        <taxon>Geodermatophilales</taxon>
        <taxon>Geodermatophilaceae</taxon>
        <taxon>Modestobacter</taxon>
    </lineage>
</organism>
<evidence type="ECO:0000313" key="12">
    <source>
        <dbReference type="Proteomes" id="UP000029713"/>
    </source>
</evidence>
<keyword evidence="8" id="KW-0811">Translocation</keyword>
<keyword evidence="6" id="KW-0653">Protein transport</keyword>
<accession>A0A098YBB9</accession>
<feature type="region of interest" description="Disordered" evidence="10">
    <location>
        <begin position="85"/>
        <end position="111"/>
    </location>
</feature>
<evidence type="ECO:0000256" key="10">
    <source>
        <dbReference type="SAM" id="MobiDB-lite"/>
    </source>
</evidence>
<dbReference type="STRING" id="1522368.IN07_05640"/>
<dbReference type="PANTHER" id="PTHR33909:SF1">
    <property type="entry name" value="SEC TRANSLOCON ACCESSORY COMPLEX SUBUNIT YAJC"/>
    <property type="match status" value="1"/>
</dbReference>
<keyword evidence="9" id="KW-0472">Membrane</keyword>
<keyword evidence="4" id="KW-1003">Cell membrane</keyword>
<proteinExistence type="inferred from homology"/>
<dbReference type="RefSeq" id="WP_036334211.1">
    <property type="nucleotide sequence ID" value="NZ_JPMX01000018.1"/>
</dbReference>
<evidence type="ECO:0000256" key="1">
    <source>
        <dbReference type="ARBA" id="ARBA00004162"/>
    </source>
</evidence>
<protein>
    <submittedName>
        <fullName evidence="11">Preprotein translocase subunit YajC</fullName>
    </submittedName>
</protein>
<evidence type="ECO:0000256" key="2">
    <source>
        <dbReference type="ARBA" id="ARBA00006742"/>
    </source>
</evidence>
<reference evidence="11 12" key="1">
    <citation type="submission" date="2014-07" db="EMBL/GenBank/DDBJ databases">
        <title>Biosystematic studies on Modestobacter strains isolated from extreme hyper-arid desert soil and from historic building.</title>
        <authorList>
            <person name="Bukarasam K."/>
            <person name="Bull A."/>
            <person name="Girard G."/>
            <person name="van Wezel G."/>
            <person name="Goodfellow M."/>
        </authorList>
    </citation>
    <scope>NUCLEOTIDE SEQUENCE [LARGE SCALE GENOMIC DNA]</scope>
    <source>
        <strain evidence="11 12">KNN45-2b</strain>
    </source>
</reference>
<gene>
    <name evidence="11" type="ORF">IN07_05640</name>
</gene>
<evidence type="ECO:0000256" key="3">
    <source>
        <dbReference type="ARBA" id="ARBA00022448"/>
    </source>
</evidence>
<keyword evidence="7" id="KW-1133">Transmembrane helix</keyword>
<dbReference type="GO" id="GO:0015031">
    <property type="term" value="P:protein transport"/>
    <property type="evidence" value="ECO:0007669"/>
    <property type="project" value="UniProtKB-KW"/>
</dbReference>
<dbReference type="EMBL" id="JPMX01000018">
    <property type="protein sequence ID" value="KGH47752.1"/>
    <property type="molecule type" value="Genomic_DNA"/>
</dbReference>
<dbReference type="NCBIfam" id="TIGR00739">
    <property type="entry name" value="yajC"/>
    <property type="match status" value="1"/>
</dbReference>
<dbReference type="PANTHER" id="PTHR33909">
    <property type="entry name" value="SEC TRANSLOCON ACCESSORY COMPLEX SUBUNIT YAJC"/>
    <property type="match status" value="1"/>
</dbReference>
<sequence>MEQFFPLILLVLAFGLLIVLPARQRKKMQANAQALQASLTVGTPVMLTSGIHGTVASLGEGTVGLEIAPGVVITVARPAVMEVRQPASGAVPPEGATGTIDGDGDPTDRTR</sequence>
<comment type="similarity">
    <text evidence="2">Belongs to the YajC family.</text>
</comment>